<keyword evidence="2" id="KW-1185">Reference proteome</keyword>
<proteinExistence type="predicted"/>
<dbReference type="EMBL" id="BGZK01000745">
    <property type="protein sequence ID" value="GBP58810.1"/>
    <property type="molecule type" value="Genomic_DNA"/>
</dbReference>
<reference evidence="1 2" key="1">
    <citation type="journal article" date="2019" name="Commun. Biol.">
        <title>The bagworm genome reveals a unique fibroin gene that provides high tensile strength.</title>
        <authorList>
            <person name="Kono N."/>
            <person name="Nakamura H."/>
            <person name="Ohtoshi R."/>
            <person name="Tomita M."/>
            <person name="Numata K."/>
            <person name="Arakawa K."/>
        </authorList>
    </citation>
    <scope>NUCLEOTIDE SEQUENCE [LARGE SCALE GENOMIC DNA]</scope>
</reference>
<evidence type="ECO:0000313" key="1">
    <source>
        <dbReference type="EMBL" id="GBP58810.1"/>
    </source>
</evidence>
<protein>
    <submittedName>
        <fullName evidence="1">Uncharacterized protein</fullName>
    </submittedName>
</protein>
<evidence type="ECO:0000313" key="2">
    <source>
        <dbReference type="Proteomes" id="UP000299102"/>
    </source>
</evidence>
<name>A0A4C1X6Z3_EUMVA</name>
<accession>A0A4C1X6Z3</accession>
<organism evidence="1 2">
    <name type="scientific">Eumeta variegata</name>
    <name type="common">Bagworm moth</name>
    <name type="synonym">Eumeta japonica</name>
    <dbReference type="NCBI Taxonomy" id="151549"/>
    <lineage>
        <taxon>Eukaryota</taxon>
        <taxon>Metazoa</taxon>
        <taxon>Ecdysozoa</taxon>
        <taxon>Arthropoda</taxon>
        <taxon>Hexapoda</taxon>
        <taxon>Insecta</taxon>
        <taxon>Pterygota</taxon>
        <taxon>Neoptera</taxon>
        <taxon>Endopterygota</taxon>
        <taxon>Lepidoptera</taxon>
        <taxon>Glossata</taxon>
        <taxon>Ditrysia</taxon>
        <taxon>Tineoidea</taxon>
        <taxon>Psychidae</taxon>
        <taxon>Oiketicinae</taxon>
        <taxon>Eumeta</taxon>
    </lineage>
</organism>
<sequence>MIALICDDLRKRRPSMTTAEDNIAAQIETDKRVTYQQIWTRQVSKPTFLSAVQVPRIVKVSLMRVLYENKDKATGPFKLAAPG</sequence>
<gene>
    <name evidence="1" type="ORF">EVAR_84005_1</name>
</gene>
<dbReference type="Proteomes" id="UP000299102">
    <property type="component" value="Unassembled WGS sequence"/>
</dbReference>
<dbReference type="AlphaFoldDB" id="A0A4C1X6Z3"/>
<comment type="caution">
    <text evidence="1">The sequence shown here is derived from an EMBL/GenBank/DDBJ whole genome shotgun (WGS) entry which is preliminary data.</text>
</comment>